<keyword evidence="6" id="KW-1185">Reference proteome</keyword>
<dbReference type="FunFam" id="2.130.10.10:FF:000732">
    <property type="entry name" value="EARP-interacting protein homolog"/>
    <property type="match status" value="1"/>
</dbReference>
<evidence type="ECO:0000256" key="4">
    <source>
        <dbReference type="PROSITE-ProRule" id="PRU00221"/>
    </source>
</evidence>
<dbReference type="RefSeq" id="XP_018332359.1">
    <property type="nucleotide sequence ID" value="XM_018476857.1"/>
</dbReference>
<dbReference type="InterPro" id="IPR001680">
    <property type="entry name" value="WD40_rpt"/>
</dbReference>
<dbReference type="STRING" id="224129.A0A1W4X8K9"/>
<dbReference type="PROSITE" id="PS50082">
    <property type="entry name" value="WD_REPEATS_2"/>
    <property type="match status" value="1"/>
</dbReference>
<evidence type="ECO:0000256" key="3">
    <source>
        <dbReference type="ARBA" id="ARBA00022737"/>
    </source>
</evidence>
<accession>A0A1W4X8K9</accession>
<feature type="domain" description="EIPR1-like beta-propeller" evidence="5">
    <location>
        <begin position="5"/>
        <end position="288"/>
    </location>
</feature>
<name>A0A1W4X8K9_AGRPL</name>
<dbReference type="FunCoup" id="A0A1W4X8K9">
    <property type="interactions" value="312"/>
</dbReference>
<comment type="similarity">
    <text evidence="1">Belongs to the WD repeat EIPR1 family.</text>
</comment>
<organism evidence="6 7">
    <name type="scientific">Agrilus planipennis</name>
    <name type="common">Emerald ash borer</name>
    <name type="synonym">Agrilus marcopoli</name>
    <dbReference type="NCBI Taxonomy" id="224129"/>
    <lineage>
        <taxon>Eukaryota</taxon>
        <taxon>Metazoa</taxon>
        <taxon>Ecdysozoa</taxon>
        <taxon>Arthropoda</taxon>
        <taxon>Hexapoda</taxon>
        <taxon>Insecta</taxon>
        <taxon>Pterygota</taxon>
        <taxon>Neoptera</taxon>
        <taxon>Endopterygota</taxon>
        <taxon>Coleoptera</taxon>
        <taxon>Polyphaga</taxon>
        <taxon>Elateriformia</taxon>
        <taxon>Buprestoidea</taxon>
        <taxon>Buprestidae</taxon>
        <taxon>Agrilinae</taxon>
        <taxon>Agrilus</taxon>
    </lineage>
</organism>
<evidence type="ECO:0000313" key="6">
    <source>
        <dbReference type="Proteomes" id="UP000192223"/>
    </source>
</evidence>
<dbReference type="OrthoDB" id="196957at2759"/>
<dbReference type="InterPro" id="IPR015943">
    <property type="entry name" value="WD40/YVTN_repeat-like_dom_sf"/>
</dbReference>
<dbReference type="InterPro" id="IPR036322">
    <property type="entry name" value="WD40_repeat_dom_sf"/>
</dbReference>
<dbReference type="InterPro" id="IPR059104">
    <property type="entry name" value="Beta-prop_EIPR1-like"/>
</dbReference>
<dbReference type="SUPFAM" id="SSF50978">
    <property type="entry name" value="WD40 repeat-like"/>
    <property type="match status" value="1"/>
</dbReference>
<evidence type="ECO:0000256" key="2">
    <source>
        <dbReference type="ARBA" id="ARBA00022574"/>
    </source>
</evidence>
<gene>
    <name evidence="7" type="primary">LOC108741887</name>
</gene>
<keyword evidence="3" id="KW-0677">Repeat</keyword>
<dbReference type="KEGG" id="apln:108741887"/>
<dbReference type="AlphaFoldDB" id="A0A1W4X8K9"/>
<feature type="repeat" description="WD" evidence="4">
    <location>
        <begin position="213"/>
        <end position="249"/>
    </location>
</feature>
<protein>
    <submittedName>
        <fullName evidence="7">EARP-interacting protein homolog isoform X1</fullName>
    </submittedName>
</protein>
<evidence type="ECO:0000256" key="1">
    <source>
        <dbReference type="ARBA" id="ARBA00005672"/>
    </source>
</evidence>
<reference evidence="7" key="1">
    <citation type="submission" date="2025-08" db="UniProtKB">
        <authorList>
            <consortium name="RefSeq"/>
        </authorList>
    </citation>
    <scope>IDENTIFICATION</scope>
    <source>
        <tissue evidence="7">Entire body</tissue>
    </source>
</reference>
<dbReference type="InterPro" id="IPR019775">
    <property type="entry name" value="WD40_repeat_CS"/>
</dbReference>
<dbReference type="PANTHER" id="PTHR14205:SF15">
    <property type="entry name" value="EARP AND GARP COMPLEX-INTERACTING PROTEIN 1"/>
    <property type="match status" value="1"/>
</dbReference>
<dbReference type="SMART" id="SM00320">
    <property type="entry name" value="WD40"/>
    <property type="match status" value="3"/>
</dbReference>
<dbReference type="GeneID" id="108741887"/>
<dbReference type="InParanoid" id="A0A1W4X8K9"/>
<dbReference type="Pfam" id="PF00400">
    <property type="entry name" value="WD40"/>
    <property type="match status" value="1"/>
</dbReference>
<dbReference type="Proteomes" id="UP000192223">
    <property type="component" value="Unplaced"/>
</dbReference>
<evidence type="ECO:0000313" key="7">
    <source>
        <dbReference type="RefSeq" id="XP_018332359.1"/>
    </source>
</evidence>
<dbReference type="Gene3D" id="2.130.10.10">
    <property type="entry name" value="YVTN repeat-like/Quinoprotein amine dehydrogenase"/>
    <property type="match status" value="1"/>
</dbReference>
<evidence type="ECO:0000259" key="5">
    <source>
        <dbReference type="Pfam" id="PF23609"/>
    </source>
</evidence>
<keyword evidence="2 4" id="KW-0853">WD repeat</keyword>
<dbReference type="PANTHER" id="PTHR14205">
    <property type="entry name" value="WD-REPEAT PROTEIN"/>
    <property type="match status" value="1"/>
</dbReference>
<sequence length="369" mass="42131">MENETLIYGLEFQARSLAPVLADTEKIKFLIGTQSLKQICNQIHLVEFNDEESTLKTTVYHHYEGEIWKINSSPTDETKISICCNSVNDDNGCIMKTAIYKFPENTQRDNIDSVKLVNSFNSELYGSDLKTNEFHPLDQTKCVTVSESHIVYWDILESNASCISSVALEGKNNPKFTNGKWNPHQNCNQFATTVDTHIKTYDLRSSQICWHIDNAHGQLIRDIDFNLNKQYYLASCGDDAFVKVWDFRNPSQPVYSRSDHSHWVWCVRFNLFHDQLLLSASSDARVLLLSAASVSSENLLNDTTLGNSSECTEIKQMLPDGPLQWCEHEDSVYAAEWSPASPWIFASLSYDGRLLISRVKKNLKYQIML</sequence>
<proteinExistence type="inferred from homology"/>
<dbReference type="PROSITE" id="PS00678">
    <property type="entry name" value="WD_REPEATS_1"/>
    <property type="match status" value="1"/>
</dbReference>
<dbReference type="GO" id="GO:0016567">
    <property type="term" value="P:protein ubiquitination"/>
    <property type="evidence" value="ECO:0007669"/>
    <property type="project" value="TreeGrafter"/>
</dbReference>
<dbReference type="Pfam" id="PF23609">
    <property type="entry name" value="Beta-prop_EIPR1"/>
    <property type="match status" value="1"/>
</dbReference>
<dbReference type="InterPro" id="IPR040323">
    <property type="entry name" value="EIPR1"/>
</dbReference>